<reference evidence="4" key="1">
    <citation type="submission" date="2019-08" db="EMBL/GenBank/DDBJ databases">
        <title>The improved chromosome-level genome for the pearl oyster Pinctada fucata martensii using PacBio sequencing and Hi-C.</title>
        <authorList>
            <person name="Zheng Z."/>
        </authorList>
    </citation>
    <scope>NUCLEOTIDE SEQUENCE</scope>
    <source>
        <strain evidence="4">ZZ-2019</strain>
        <tissue evidence="4">Adductor muscle</tissue>
    </source>
</reference>
<feature type="domain" description="VTT" evidence="3">
    <location>
        <begin position="172"/>
        <end position="285"/>
    </location>
</feature>
<dbReference type="InterPro" id="IPR032816">
    <property type="entry name" value="VTT_dom"/>
</dbReference>
<feature type="transmembrane region" description="Helical" evidence="2">
    <location>
        <begin position="152"/>
        <end position="173"/>
    </location>
</feature>
<evidence type="ECO:0000256" key="1">
    <source>
        <dbReference type="SAM" id="MobiDB-lite"/>
    </source>
</evidence>
<evidence type="ECO:0000259" key="3">
    <source>
        <dbReference type="Pfam" id="PF09335"/>
    </source>
</evidence>
<evidence type="ECO:0000313" key="5">
    <source>
        <dbReference type="Proteomes" id="UP001186944"/>
    </source>
</evidence>
<evidence type="ECO:0000313" key="4">
    <source>
        <dbReference type="EMBL" id="KAK3086448.1"/>
    </source>
</evidence>
<dbReference type="GO" id="GO:0051480">
    <property type="term" value="P:regulation of cytosolic calcium ion concentration"/>
    <property type="evidence" value="ECO:0007669"/>
    <property type="project" value="TreeGrafter"/>
</dbReference>
<organism evidence="4 5">
    <name type="scientific">Pinctada imbricata</name>
    <name type="common">Atlantic pearl-oyster</name>
    <name type="synonym">Pinctada martensii</name>
    <dbReference type="NCBI Taxonomy" id="66713"/>
    <lineage>
        <taxon>Eukaryota</taxon>
        <taxon>Metazoa</taxon>
        <taxon>Spiralia</taxon>
        <taxon>Lophotrochozoa</taxon>
        <taxon>Mollusca</taxon>
        <taxon>Bivalvia</taxon>
        <taxon>Autobranchia</taxon>
        <taxon>Pteriomorphia</taxon>
        <taxon>Pterioida</taxon>
        <taxon>Pterioidea</taxon>
        <taxon>Pteriidae</taxon>
        <taxon>Pinctada</taxon>
    </lineage>
</organism>
<dbReference type="PANTHER" id="PTHR46593:SF1">
    <property type="entry name" value="TRANSMEMBRANE PROTEIN 64"/>
    <property type="match status" value="1"/>
</dbReference>
<dbReference type="Pfam" id="PF09335">
    <property type="entry name" value="VTT_dom"/>
    <property type="match status" value="1"/>
</dbReference>
<keyword evidence="2" id="KW-1133">Transmembrane helix</keyword>
<feature type="transmembrane region" description="Helical" evidence="2">
    <location>
        <begin position="114"/>
        <end position="132"/>
    </location>
</feature>
<keyword evidence="5" id="KW-1185">Reference proteome</keyword>
<dbReference type="EMBL" id="VSWD01000012">
    <property type="protein sequence ID" value="KAK3086448.1"/>
    <property type="molecule type" value="Genomic_DNA"/>
</dbReference>
<dbReference type="Proteomes" id="UP001186944">
    <property type="component" value="Unassembled WGS sequence"/>
</dbReference>
<sequence>MSWRDKRGIQNFVSLEVDAMYVSRSFFFSNWNDPDTMSSCTGGLSLHQIKVRTQSLLGESSPLDEVFLSRSHSTDKSDHHTHHHHEVTQPLIDDSEEEESETGLLESGPSCYQLSVISVVVICLLCFLMVVWRDYIKALLLWLESLDPVASGVIFLILFIFVSFPMTWGYILLMVATGYLYGYVVGPLVVIICGAIGIVVAHVIMKNFCQNFIRNRFYNSKMEAILKVVESDQGFKLIVLARLTPIPFGLQNGLFALTSISLWQYCLSSTLGLVPTTILNCYIGSTLRTMEDVLTDESTQATGYIILFVQIILTFLLLWFVVRKARLELKKTVESKAPEEIEMNSVIVHNGAKNKSLANGVIHT</sequence>
<feature type="transmembrane region" description="Helical" evidence="2">
    <location>
        <begin position="301"/>
        <end position="322"/>
    </location>
</feature>
<dbReference type="GO" id="GO:0005783">
    <property type="term" value="C:endoplasmic reticulum"/>
    <property type="evidence" value="ECO:0007669"/>
    <property type="project" value="TreeGrafter"/>
</dbReference>
<feature type="transmembrane region" description="Helical" evidence="2">
    <location>
        <begin position="180"/>
        <end position="205"/>
    </location>
</feature>
<keyword evidence="2" id="KW-0812">Transmembrane</keyword>
<dbReference type="PANTHER" id="PTHR46593">
    <property type="entry name" value="TRANSMEMBRANE PROTEIN 64"/>
    <property type="match status" value="1"/>
</dbReference>
<dbReference type="AlphaFoldDB" id="A0AA88XPT3"/>
<accession>A0AA88XPT3</accession>
<feature type="region of interest" description="Disordered" evidence="1">
    <location>
        <begin position="73"/>
        <end position="99"/>
    </location>
</feature>
<name>A0AA88XPT3_PINIB</name>
<gene>
    <name evidence="4" type="ORF">FSP39_018562</name>
</gene>
<comment type="caution">
    <text evidence="4">The sequence shown here is derived from an EMBL/GenBank/DDBJ whole genome shotgun (WGS) entry which is preliminary data.</text>
</comment>
<protein>
    <recommendedName>
        <fullName evidence="3">VTT domain-containing protein</fullName>
    </recommendedName>
</protein>
<proteinExistence type="predicted"/>
<keyword evidence="2" id="KW-0472">Membrane</keyword>
<dbReference type="InterPro" id="IPR053069">
    <property type="entry name" value="TVP38/TMEM64"/>
</dbReference>
<evidence type="ECO:0000256" key="2">
    <source>
        <dbReference type="SAM" id="Phobius"/>
    </source>
</evidence>